<gene>
    <name evidence="3" type="ORF">HID58_065553</name>
</gene>
<feature type="region of interest" description="Disordered" evidence="1">
    <location>
        <begin position="60"/>
        <end position="84"/>
    </location>
</feature>
<protein>
    <submittedName>
        <fullName evidence="3">Uncharacterized protein</fullName>
    </submittedName>
</protein>
<keyword evidence="2" id="KW-0472">Membrane</keyword>
<organism evidence="3 4">
    <name type="scientific">Brassica napus</name>
    <name type="common">Rape</name>
    <dbReference type="NCBI Taxonomy" id="3708"/>
    <lineage>
        <taxon>Eukaryota</taxon>
        <taxon>Viridiplantae</taxon>
        <taxon>Streptophyta</taxon>
        <taxon>Embryophyta</taxon>
        <taxon>Tracheophyta</taxon>
        <taxon>Spermatophyta</taxon>
        <taxon>Magnoliopsida</taxon>
        <taxon>eudicotyledons</taxon>
        <taxon>Gunneridae</taxon>
        <taxon>Pentapetalae</taxon>
        <taxon>rosids</taxon>
        <taxon>malvids</taxon>
        <taxon>Brassicales</taxon>
        <taxon>Brassicaceae</taxon>
        <taxon>Brassiceae</taxon>
        <taxon>Brassica</taxon>
    </lineage>
</organism>
<evidence type="ECO:0000256" key="1">
    <source>
        <dbReference type="SAM" id="MobiDB-lite"/>
    </source>
</evidence>
<sequence>MRRATSASTSESRRLSSRHVSKKLAVFNQLRDGPKSFNDTAPVGAAIGLLAETESEIEEAKNKAASKSSSVPPVVPSPPPATSSPAPVISQFPFPVLLSRIANVYGSGRSILSYIRRRWVISPLLFLSYGTLTFPSNLALLERAARCLVIANEQQQNGSVSGEITTTSSEPSNSAKKKTWVSLMLFVDEFENTVDGYELFGIYCKLLPVRLWRLYITVIFKPLNVAKDCISHFLNLFLWPLLENGPGVTEMERMSQIISFPAGQIIDTHTPHESFGFLSFNLFLKKKEKNLEKISRKTNRQKFMCIALELFRTRSSWVVAQSSQWNLRLKIFFWNGLNYMMLIAKALE</sequence>
<keyword evidence="4" id="KW-1185">Reference proteome</keyword>
<proteinExistence type="predicted"/>
<dbReference type="Proteomes" id="UP000824890">
    <property type="component" value="Unassembled WGS sequence"/>
</dbReference>
<accession>A0ABQ7ZD60</accession>
<dbReference type="EMBL" id="JAGKQM010000015">
    <property type="protein sequence ID" value="KAH0878159.1"/>
    <property type="molecule type" value="Genomic_DNA"/>
</dbReference>
<keyword evidence="2" id="KW-0812">Transmembrane</keyword>
<feature type="transmembrane region" description="Helical" evidence="2">
    <location>
        <begin position="119"/>
        <end position="141"/>
    </location>
</feature>
<feature type="compositionally biased region" description="Pro residues" evidence="1">
    <location>
        <begin position="73"/>
        <end position="82"/>
    </location>
</feature>
<keyword evidence="2" id="KW-1133">Transmembrane helix</keyword>
<reference evidence="3 4" key="1">
    <citation type="submission" date="2021-05" db="EMBL/GenBank/DDBJ databases">
        <title>Genome Assembly of Synthetic Allotetraploid Brassica napus Reveals Homoeologous Exchanges between Subgenomes.</title>
        <authorList>
            <person name="Davis J.T."/>
        </authorList>
    </citation>
    <scope>NUCLEOTIDE SEQUENCE [LARGE SCALE GENOMIC DNA]</scope>
    <source>
        <strain evidence="4">cv. Da-Ae</strain>
        <tissue evidence="3">Seedling</tissue>
    </source>
</reference>
<comment type="caution">
    <text evidence="3">The sequence shown here is derived from an EMBL/GenBank/DDBJ whole genome shotgun (WGS) entry which is preliminary data.</text>
</comment>
<evidence type="ECO:0000313" key="4">
    <source>
        <dbReference type="Proteomes" id="UP000824890"/>
    </source>
</evidence>
<name>A0ABQ7ZD60_BRANA</name>
<evidence type="ECO:0000313" key="3">
    <source>
        <dbReference type="EMBL" id="KAH0878159.1"/>
    </source>
</evidence>
<evidence type="ECO:0000256" key="2">
    <source>
        <dbReference type="SAM" id="Phobius"/>
    </source>
</evidence>